<reference evidence="2" key="1">
    <citation type="submission" date="2020-02" db="EMBL/GenBank/DDBJ databases">
        <authorList>
            <person name="Meier V. D."/>
        </authorList>
    </citation>
    <scope>NUCLEOTIDE SEQUENCE</scope>
    <source>
        <strain evidence="2">AVDCRST_MAG16</strain>
    </source>
</reference>
<name>A0A6J4MB29_9ACTN</name>
<feature type="non-terminal residue" evidence="2">
    <location>
        <position position="45"/>
    </location>
</feature>
<organism evidence="2">
    <name type="scientific">uncultured Frankineae bacterium</name>
    <dbReference type="NCBI Taxonomy" id="437475"/>
    <lineage>
        <taxon>Bacteria</taxon>
        <taxon>Bacillati</taxon>
        <taxon>Actinomycetota</taxon>
        <taxon>Actinomycetes</taxon>
        <taxon>Frankiales</taxon>
        <taxon>environmental samples</taxon>
    </lineage>
</organism>
<sequence length="45" mass="4606">CSRTSRCSDASMAPPVPPSLGSRSATRHRSTPAPQHPSTAAPPPP</sequence>
<proteinExistence type="predicted"/>
<protein>
    <submittedName>
        <fullName evidence="2">Uncharacterized protein</fullName>
    </submittedName>
</protein>
<feature type="non-terminal residue" evidence="2">
    <location>
        <position position="1"/>
    </location>
</feature>
<feature type="region of interest" description="Disordered" evidence="1">
    <location>
        <begin position="1"/>
        <end position="45"/>
    </location>
</feature>
<dbReference type="EMBL" id="CADCUE010000241">
    <property type="protein sequence ID" value="CAA9354370.1"/>
    <property type="molecule type" value="Genomic_DNA"/>
</dbReference>
<evidence type="ECO:0000256" key="1">
    <source>
        <dbReference type="SAM" id="MobiDB-lite"/>
    </source>
</evidence>
<evidence type="ECO:0000313" key="2">
    <source>
        <dbReference type="EMBL" id="CAA9354370.1"/>
    </source>
</evidence>
<gene>
    <name evidence="2" type="ORF">AVDCRST_MAG16-2539</name>
</gene>
<dbReference type="AlphaFoldDB" id="A0A6J4MB29"/>
<accession>A0A6J4MB29</accession>